<accession>A0ABV4HPD1</accession>
<gene>
    <name evidence="1" type="ORF">AB6713_08190</name>
</gene>
<evidence type="ECO:0000313" key="1">
    <source>
        <dbReference type="EMBL" id="MEZ0474597.1"/>
    </source>
</evidence>
<organism evidence="1 2">
    <name type="scientific">Luteimonas salinilitoris</name>
    <dbReference type="NCBI Taxonomy" id="3237697"/>
    <lineage>
        <taxon>Bacteria</taxon>
        <taxon>Pseudomonadati</taxon>
        <taxon>Pseudomonadota</taxon>
        <taxon>Gammaproteobacteria</taxon>
        <taxon>Lysobacterales</taxon>
        <taxon>Lysobacteraceae</taxon>
        <taxon>Luteimonas</taxon>
    </lineage>
</organism>
<dbReference type="RefSeq" id="WP_370563918.1">
    <property type="nucleotide sequence ID" value="NZ_JBFWIB010000005.1"/>
</dbReference>
<comment type="caution">
    <text evidence="1">The sequence shown here is derived from an EMBL/GenBank/DDBJ whole genome shotgun (WGS) entry which is preliminary data.</text>
</comment>
<dbReference type="SUPFAM" id="SSF69279">
    <property type="entry name" value="Phage tail proteins"/>
    <property type="match status" value="1"/>
</dbReference>
<proteinExistence type="predicted"/>
<name>A0ABV4HPD1_9GAMM</name>
<reference evidence="1 2" key="1">
    <citation type="submission" date="2024-07" db="EMBL/GenBank/DDBJ databases">
        <title>Luteimonas salilacus sp. nov., isolated from the shore soil of Salt Lake in Tibet of China.</title>
        <authorList>
            <person name="Zhang X."/>
            <person name="Li A."/>
        </authorList>
    </citation>
    <scope>NUCLEOTIDE SEQUENCE [LARGE SCALE GENOMIC DNA]</scope>
    <source>
        <strain evidence="1 2">B3-2-R+30</strain>
    </source>
</reference>
<protein>
    <submittedName>
        <fullName evidence="1">Phage late control D family protein</fullName>
    </submittedName>
</protein>
<dbReference type="EMBL" id="JBFWIC010000008">
    <property type="protein sequence ID" value="MEZ0474597.1"/>
    <property type="molecule type" value="Genomic_DNA"/>
</dbReference>
<evidence type="ECO:0000313" key="2">
    <source>
        <dbReference type="Proteomes" id="UP001566331"/>
    </source>
</evidence>
<keyword evidence="2" id="KW-1185">Reference proteome</keyword>
<sequence>MNLPANPLIADYQVKVNRVPLDPAATIDVLGVTVLDDIAGPSMFTLRLATWRQATQAYTWVDSDLFVIGAEVEVSLGYIDRLDPIISGEITSLELSLGSEEQPQLLVRGYDRRHRLLRGDHTRTFVQMSDSDIAAQIARDNSLTPQVVDSRVVHEHIWQHAQTDLGFLSTRAAAIGYEVMVEDKTLYFRPHQTTAEPVLELTASCDIESFEFRMTSQGQVDTLEVSGWDVGTKQAIIGQARSGQLQAMGGTLGADLAEQVFGTSCGVRTDQAINSQDEANSASQGQLATRSLAFVFGEGVCVGRTCLRAGSVVTLSGLGDRFSGPYYITRARHSCSSGNGYQTTITVRRNAS</sequence>
<dbReference type="Pfam" id="PF05954">
    <property type="entry name" value="Phage_GPD"/>
    <property type="match status" value="1"/>
</dbReference>
<dbReference type="Proteomes" id="UP001566331">
    <property type="component" value="Unassembled WGS sequence"/>
</dbReference>